<dbReference type="InterPro" id="IPR000719">
    <property type="entry name" value="Prot_kinase_dom"/>
</dbReference>
<dbReference type="SUPFAM" id="SSF56112">
    <property type="entry name" value="Protein kinase-like (PK-like)"/>
    <property type="match status" value="1"/>
</dbReference>
<evidence type="ECO:0000256" key="3">
    <source>
        <dbReference type="ARBA" id="ARBA00022679"/>
    </source>
</evidence>
<dbReference type="STRING" id="1257118.L8GRW8"/>
<dbReference type="OrthoDB" id="10254671at2759"/>
<dbReference type="InterPro" id="IPR011009">
    <property type="entry name" value="Kinase-like_dom_sf"/>
</dbReference>
<dbReference type="GO" id="GO:0005634">
    <property type="term" value="C:nucleus"/>
    <property type="evidence" value="ECO:0007669"/>
    <property type="project" value="TreeGrafter"/>
</dbReference>
<evidence type="ECO:0000256" key="5">
    <source>
        <dbReference type="ARBA" id="ARBA00022777"/>
    </source>
</evidence>
<keyword evidence="6 9" id="KW-0067">ATP-binding</keyword>
<dbReference type="PANTHER" id="PTHR24054:SF0">
    <property type="entry name" value="CASEIN KINASE II SUBUNIT ALPHA"/>
    <property type="match status" value="1"/>
</dbReference>
<dbReference type="GO" id="GO:0051726">
    <property type="term" value="P:regulation of cell cycle"/>
    <property type="evidence" value="ECO:0007669"/>
    <property type="project" value="TreeGrafter"/>
</dbReference>
<keyword evidence="4 9" id="KW-0547">Nucleotide-binding</keyword>
<evidence type="ECO:0000256" key="10">
    <source>
        <dbReference type="RuleBase" id="RU000304"/>
    </source>
</evidence>
<evidence type="ECO:0000256" key="4">
    <source>
        <dbReference type="ARBA" id="ARBA00022741"/>
    </source>
</evidence>
<feature type="domain" description="Protein kinase" evidence="11">
    <location>
        <begin position="44"/>
        <end position="329"/>
    </location>
</feature>
<dbReference type="FunFam" id="3.30.200.20:FF:000088">
    <property type="entry name" value="Casein kinase II subunit alpha"/>
    <property type="match status" value="1"/>
</dbReference>
<comment type="catalytic activity">
    <reaction evidence="7">
        <text>L-threonyl-[protein] + ATP = O-phospho-L-threonyl-[protein] + ADP + H(+)</text>
        <dbReference type="Rhea" id="RHEA:46608"/>
        <dbReference type="Rhea" id="RHEA-COMP:11060"/>
        <dbReference type="Rhea" id="RHEA-COMP:11605"/>
        <dbReference type="ChEBI" id="CHEBI:15378"/>
        <dbReference type="ChEBI" id="CHEBI:30013"/>
        <dbReference type="ChEBI" id="CHEBI:30616"/>
        <dbReference type="ChEBI" id="CHEBI:61977"/>
        <dbReference type="ChEBI" id="CHEBI:456216"/>
        <dbReference type="EC" id="2.7.11.1"/>
    </reaction>
</comment>
<dbReference type="SMART" id="SM00220">
    <property type="entry name" value="S_TKc"/>
    <property type="match status" value="1"/>
</dbReference>
<reference evidence="12 13" key="1">
    <citation type="journal article" date="2013" name="Genome Biol.">
        <title>Genome of Acanthamoeba castellanii highlights extensive lateral gene transfer and early evolution of tyrosine kinase signaling.</title>
        <authorList>
            <person name="Clarke M."/>
            <person name="Lohan A.J."/>
            <person name="Liu B."/>
            <person name="Lagkouvardos I."/>
            <person name="Roy S."/>
            <person name="Zafar N."/>
            <person name="Bertelli C."/>
            <person name="Schilde C."/>
            <person name="Kianianmomeni A."/>
            <person name="Burglin T.R."/>
            <person name="Frech C."/>
            <person name="Turcotte B."/>
            <person name="Kopec K.O."/>
            <person name="Synnott J.M."/>
            <person name="Choo C."/>
            <person name="Paponov I."/>
            <person name="Finkler A."/>
            <person name="Soon Heng Tan C."/>
            <person name="Hutchins A.P."/>
            <person name="Weinmeier T."/>
            <person name="Rattei T."/>
            <person name="Chu J.S."/>
            <person name="Gimenez G."/>
            <person name="Irimia M."/>
            <person name="Rigden D.J."/>
            <person name="Fitzpatrick D.A."/>
            <person name="Lorenzo-Morales J."/>
            <person name="Bateman A."/>
            <person name="Chiu C.H."/>
            <person name="Tang P."/>
            <person name="Hegemann P."/>
            <person name="Fromm H."/>
            <person name="Raoult D."/>
            <person name="Greub G."/>
            <person name="Miranda-Saavedra D."/>
            <person name="Chen N."/>
            <person name="Nash P."/>
            <person name="Ginger M.L."/>
            <person name="Horn M."/>
            <person name="Schaap P."/>
            <person name="Caler L."/>
            <person name="Loftus B."/>
        </authorList>
    </citation>
    <scope>NUCLEOTIDE SEQUENCE [LARGE SCALE GENOMIC DNA]</scope>
    <source>
        <strain evidence="12 13">Neff</strain>
    </source>
</reference>
<evidence type="ECO:0000256" key="2">
    <source>
        <dbReference type="ARBA" id="ARBA00022527"/>
    </source>
</evidence>
<dbReference type="GO" id="GO:0004674">
    <property type="term" value="F:protein serine/threonine kinase activity"/>
    <property type="evidence" value="ECO:0007669"/>
    <property type="project" value="UniProtKB-KW"/>
</dbReference>
<evidence type="ECO:0000256" key="8">
    <source>
        <dbReference type="ARBA" id="ARBA00048679"/>
    </source>
</evidence>
<dbReference type="Proteomes" id="UP000011083">
    <property type="component" value="Unassembled WGS sequence"/>
</dbReference>
<evidence type="ECO:0000256" key="7">
    <source>
        <dbReference type="ARBA" id="ARBA00047899"/>
    </source>
</evidence>
<dbReference type="GeneID" id="14916398"/>
<dbReference type="InterPro" id="IPR045216">
    <property type="entry name" value="CK2_alpha"/>
</dbReference>
<dbReference type="KEGG" id="acan:ACA1_379060"/>
<dbReference type="InterPro" id="IPR008271">
    <property type="entry name" value="Ser/Thr_kinase_AS"/>
</dbReference>
<keyword evidence="3" id="KW-0808">Transferase</keyword>
<dbReference type="PROSITE" id="PS50011">
    <property type="entry name" value="PROTEIN_KINASE_DOM"/>
    <property type="match status" value="1"/>
</dbReference>
<dbReference type="OMA" id="YECHAIT"/>
<dbReference type="Gene3D" id="1.10.510.10">
    <property type="entry name" value="Transferase(Phosphotransferase) domain 1"/>
    <property type="match status" value="1"/>
</dbReference>
<sequence length="342" mass="40052">MATSKESKHVKSVARVYPDINQKRPPEYSDYENHVVQWGGQDDYEIICKVGRGKYSEVFESMNVRDNEKCIIKVLKPVRDKKIRREIKILQNLNGGTNVVRLVDVVRNPHTKTPCLIFEFINNTPYKHLYANFSDFDCRFYMYELLRALDFAHSNGVMHRDVKPQNVMIDHQKRQLRLIDWGLAEFYHPYMEYNVRVASRHYKGPELLVGYQMYDYSLDMWSLGCMFAGILFNKQPFFCGSDNQNQLVKIAKVLGTEKLYAYLKKYNIQLDARFRSAIGTRQRKPWKKFIKSKNNKLAVPEAIDLLDKLLRYDHQERLTAIEAMEHPYFAPIRASSSGGAKA</sequence>
<evidence type="ECO:0000313" key="13">
    <source>
        <dbReference type="Proteomes" id="UP000011083"/>
    </source>
</evidence>
<evidence type="ECO:0000256" key="9">
    <source>
        <dbReference type="PROSITE-ProRule" id="PRU10141"/>
    </source>
</evidence>
<evidence type="ECO:0000313" key="12">
    <source>
        <dbReference type="EMBL" id="ELR15725.1"/>
    </source>
</evidence>
<feature type="binding site" evidence="9">
    <location>
        <position position="73"/>
    </location>
    <ligand>
        <name>ATP</name>
        <dbReference type="ChEBI" id="CHEBI:30616"/>
    </ligand>
</feature>
<dbReference type="PROSITE" id="PS00108">
    <property type="entry name" value="PROTEIN_KINASE_ST"/>
    <property type="match status" value="1"/>
</dbReference>
<dbReference type="GO" id="GO:0005956">
    <property type="term" value="C:protein kinase CK2 complex"/>
    <property type="evidence" value="ECO:0007669"/>
    <property type="project" value="TreeGrafter"/>
</dbReference>
<dbReference type="InterPro" id="IPR017441">
    <property type="entry name" value="Protein_kinase_ATP_BS"/>
</dbReference>
<protein>
    <recommendedName>
        <fullName evidence="1">non-specific serine/threonine protein kinase</fullName>
        <ecNumber evidence="1">2.7.11.1</ecNumber>
    </recommendedName>
</protein>
<comment type="catalytic activity">
    <reaction evidence="8">
        <text>L-seryl-[protein] + ATP = O-phospho-L-seryl-[protein] + ADP + H(+)</text>
        <dbReference type="Rhea" id="RHEA:17989"/>
        <dbReference type="Rhea" id="RHEA-COMP:9863"/>
        <dbReference type="Rhea" id="RHEA-COMP:11604"/>
        <dbReference type="ChEBI" id="CHEBI:15378"/>
        <dbReference type="ChEBI" id="CHEBI:29999"/>
        <dbReference type="ChEBI" id="CHEBI:30616"/>
        <dbReference type="ChEBI" id="CHEBI:83421"/>
        <dbReference type="ChEBI" id="CHEBI:456216"/>
        <dbReference type="EC" id="2.7.11.1"/>
    </reaction>
</comment>
<keyword evidence="13" id="KW-1185">Reference proteome</keyword>
<evidence type="ECO:0000259" key="11">
    <source>
        <dbReference type="PROSITE" id="PS50011"/>
    </source>
</evidence>
<dbReference type="Pfam" id="PF00069">
    <property type="entry name" value="Pkinase"/>
    <property type="match status" value="1"/>
</dbReference>
<dbReference type="GO" id="GO:0005829">
    <property type="term" value="C:cytosol"/>
    <property type="evidence" value="ECO:0007669"/>
    <property type="project" value="TreeGrafter"/>
</dbReference>
<gene>
    <name evidence="12" type="ORF">ACA1_379060</name>
</gene>
<evidence type="ECO:0000256" key="1">
    <source>
        <dbReference type="ARBA" id="ARBA00012513"/>
    </source>
</evidence>
<keyword evidence="5 12" id="KW-0418">Kinase</keyword>
<dbReference type="EC" id="2.7.11.1" evidence="1"/>
<dbReference type="FunFam" id="1.10.510.10:FF:000059">
    <property type="entry name" value="Casein kinase II subunit alpha"/>
    <property type="match status" value="1"/>
</dbReference>
<dbReference type="VEuPathDB" id="AmoebaDB:ACA1_379060"/>
<dbReference type="Gene3D" id="3.30.200.20">
    <property type="entry name" value="Phosphorylase Kinase, domain 1"/>
    <property type="match status" value="1"/>
</dbReference>
<dbReference type="AlphaFoldDB" id="L8GRW8"/>
<dbReference type="EMBL" id="KB008025">
    <property type="protein sequence ID" value="ELR15725.1"/>
    <property type="molecule type" value="Genomic_DNA"/>
</dbReference>
<keyword evidence="2 10" id="KW-0723">Serine/threonine-protein kinase</keyword>
<dbReference type="RefSeq" id="XP_004337738.1">
    <property type="nucleotide sequence ID" value="XM_004337690.1"/>
</dbReference>
<organism evidence="12 13">
    <name type="scientific">Acanthamoeba castellanii (strain ATCC 30010 / Neff)</name>
    <dbReference type="NCBI Taxonomy" id="1257118"/>
    <lineage>
        <taxon>Eukaryota</taxon>
        <taxon>Amoebozoa</taxon>
        <taxon>Discosea</taxon>
        <taxon>Longamoebia</taxon>
        <taxon>Centramoebida</taxon>
        <taxon>Acanthamoebidae</taxon>
        <taxon>Acanthamoeba</taxon>
    </lineage>
</organism>
<evidence type="ECO:0000256" key="6">
    <source>
        <dbReference type="ARBA" id="ARBA00022840"/>
    </source>
</evidence>
<accession>L8GRW8</accession>
<name>L8GRW8_ACACF</name>
<dbReference type="PROSITE" id="PS00107">
    <property type="entry name" value="PROTEIN_KINASE_ATP"/>
    <property type="match status" value="1"/>
</dbReference>
<dbReference type="GO" id="GO:0005524">
    <property type="term" value="F:ATP binding"/>
    <property type="evidence" value="ECO:0007669"/>
    <property type="project" value="UniProtKB-UniRule"/>
</dbReference>
<dbReference type="PANTHER" id="PTHR24054">
    <property type="entry name" value="CASEIN KINASE II SUBUNIT ALPHA"/>
    <property type="match status" value="1"/>
</dbReference>
<proteinExistence type="inferred from homology"/>
<dbReference type="CDD" id="cd14132">
    <property type="entry name" value="STKc_CK2_alpha"/>
    <property type="match status" value="1"/>
</dbReference>
<comment type="similarity">
    <text evidence="10">Belongs to the protein kinase superfamily.</text>
</comment>